<dbReference type="InterPro" id="IPR012340">
    <property type="entry name" value="NA-bd_OB-fold"/>
</dbReference>
<dbReference type="PANTHER" id="PTHR45674:SF4">
    <property type="entry name" value="DNA LIGASE 1"/>
    <property type="match status" value="1"/>
</dbReference>
<keyword evidence="2 5" id="KW-0436">Ligase</keyword>
<dbReference type="GO" id="GO:0016874">
    <property type="term" value="F:ligase activity"/>
    <property type="evidence" value="ECO:0007669"/>
    <property type="project" value="UniProtKB-KW"/>
</dbReference>
<dbReference type="Gene3D" id="2.40.50.140">
    <property type="entry name" value="Nucleic acid-binding proteins"/>
    <property type="match status" value="1"/>
</dbReference>
<dbReference type="CDD" id="cd07970">
    <property type="entry name" value="OBF_DNA_ligase_LigC"/>
    <property type="match status" value="1"/>
</dbReference>
<organism evidence="5 6">
    <name type="scientific">Streptomyces umbrinus</name>
    <dbReference type="NCBI Taxonomy" id="67370"/>
    <lineage>
        <taxon>Bacteria</taxon>
        <taxon>Bacillati</taxon>
        <taxon>Actinomycetota</taxon>
        <taxon>Actinomycetes</taxon>
        <taxon>Kitasatosporales</taxon>
        <taxon>Streptomycetaceae</taxon>
        <taxon>Streptomyces</taxon>
        <taxon>Streptomyces phaeochromogenes group</taxon>
    </lineage>
</organism>
<dbReference type="RefSeq" id="WP_307517280.1">
    <property type="nucleotide sequence ID" value="NZ_JAUSZI010000001.1"/>
</dbReference>
<dbReference type="SUPFAM" id="SSF56091">
    <property type="entry name" value="DNA ligase/mRNA capping enzyme, catalytic domain"/>
    <property type="match status" value="1"/>
</dbReference>
<gene>
    <name evidence="5" type="ORF">QF035_000014</name>
</gene>
<keyword evidence="6" id="KW-1185">Reference proteome</keyword>
<reference evidence="5 6" key="1">
    <citation type="submission" date="2023-07" db="EMBL/GenBank/DDBJ databases">
        <title>Comparative genomics of wheat-associated soil bacteria to identify genetic determinants of phenazine resistance.</title>
        <authorList>
            <person name="Mouncey N."/>
        </authorList>
    </citation>
    <scope>NUCLEOTIDE SEQUENCE [LARGE SCALE GENOMIC DNA]</scope>
    <source>
        <strain evidence="5 6">V2I4</strain>
    </source>
</reference>
<comment type="similarity">
    <text evidence="1">Belongs to the ATP-dependent DNA ligase family.</text>
</comment>
<protein>
    <submittedName>
        <fullName evidence="5">ATP-dependent DNA ligase</fullName>
    </submittedName>
</protein>
<dbReference type="Proteomes" id="UP001230328">
    <property type="component" value="Unassembled WGS sequence"/>
</dbReference>
<dbReference type="InterPro" id="IPR044117">
    <property type="entry name" value="OBF_LigC-like"/>
</dbReference>
<dbReference type="InterPro" id="IPR044119">
    <property type="entry name" value="Adenylation_LigC-like"/>
</dbReference>
<dbReference type="CDD" id="cd07905">
    <property type="entry name" value="Adenylation_DNA_ligase_LigC"/>
    <property type="match status" value="1"/>
</dbReference>
<evidence type="ECO:0000313" key="6">
    <source>
        <dbReference type="Proteomes" id="UP001230328"/>
    </source>
</evidence>
<evidence type="ECO:0000256" key="2">
    <source>
        <dbReference type="ARBA" id="ARBA00022598"/>
    </source>
</evidence>
<dbReference type="EMBL" id="JAUSZI010000001">
    <property type="protein sequence ID" value="MDQ1022432.1"/>
    <property type="molecule type" value="Genomic_DNA"/>
</dbReference>
<dbReference type="Gene3D" id="3.30.470.30">
    <property type="entry name" value="DNA ligase/mRNA capping enzyme"/>
    <property type="match status" value="1"/>
</dbReference>
<dbReference type="PANTHER" id="PTHR45674">
    <property type="entry name" value="DNA LIGASE 1/3 FAMILY MEMBER"/>
    <property type="match status" value="1"/>
</dbReference>
<dbReference type="InterPro" id="IPR012310">
    <property type="entry name" value="DNA_ligase_ATP-dep_cent"/>
</dbReference>
<evidence type="ECO:0000259" key="4">
    <source>
        <dbReference type="PROSITE" id="PS50160"/>
    </source>
</evidence>
<sequence length="326" mass="35698">MPWTLPEPMLTDAVRSPALPASSAAEPKWDGFRAALSVDDGQVVLRSRRGTQMAPAFPEVVAGAAQLPDATALDGELIVWDTGGRLAFEQLQNRLHRRGPAALQAAAQQPAHFVAFDVLRLAGTTTLTWPYSRRRAALEKLFREHQLTAPWALCPSTTDPDTVREWLTSWTAAGLEGVVFKRLDSPYRPSVKGWLKYKVRETTEAIVGAVIGPPTAPRTLLLGRYDTAGHFQYTGRTTTLPQTVGRTVAALLTPAEAGHPWTGWSFSAGWGSRETLDVTLVRPELVVEVGVDVARDGSGRWRHPARWHRMRPDLFPGDVTLFGSPG</sequence>
<dbReference type="PROSITE" id="PS50160">
    <property type="entry name" value="DNA_LIGASE_A3"/>
    <property type="match status" value="1"/>
</dbReference>
<name>A0ABU0SGQ1_9ACTN</name>
<proteinExistence type="inferred from homology"/>
<evidence type="ECO:0000313" key="5">
    <source>
        <dbReference type="EMBL" id="MDQ1022432.1"/>
    </source>
</evidence>
<evidence type="ECO:0000256" key="1">
    <source>
        <dbReference type="ARBA" id="ARBA00007572"/>
    </source>
</evidence>
<dbReference type="Pfam" id="PF01068">
    <property type="entry name" value="DNA_ligase_A_M"/>
    <property type="match status" value="1"/>
</dbReference>
<dbReference type="InterPro" id="IPR050191">
    <property type="entry name" value="ATP-dep_DNA_ligase"/>
</dbReference>
<feature type="domain" description="ATP-dependent DNA ligase family profile" evidence="4">
    <location>
        <begin position="104"/>
        <end position="198"/>
    </location>
</feature>
<evidence type="ECO:0000256" key="3">
    <source>
        <dbReference type="ARBA" id="ARBA00034003"/>
    </source>
</evidence>
<comment type="caution">
    <text evidence="5">The sequence shown here is derived from an EMBL/GenBank/DDBJ whole genome shotgun (WGS) entry which is preliminary data.</text>
</comment>
<comment type="catalytic activity">
    <reaction evidence="3">
        <text>ATP + (deoxyribonucleotide)n-3'-hydroxyl + 5'-phospho-(deoxyribonucleotide)m = (deoxyribonucleotide)n+m + AMP + diphosphate.</text>
        <dbReference type="EC" id="6.5.1.1"/>
    </reaction>
</comment>
<accession>A0ABU0SGQ1</accession>